<evidence type="ECO:0000256" key="1">
    <source>
        <dbReference type="SAM" id="MobiDB-lite"/>
    </source>
</evidence>
<accession>A0A9P5Q4I4</accession>
<gene>
    <name evidence="2" type="ORF">BDP27DRAFT_1444389</name>
</gene>
<proteinExistence type="predicted"/>
<protein>
    <submittedName>
        <fullName evidence="2">Uncharacterized protein</fullName>
    </submittedName>
</protein>
<dbReference type="Proteomes" id="UP000772434">
    <property type="component" value="Unassembled WGS sequence"/>
</dbReference>
<name>A0A9P5Q4I4_9AGAR</name>
<dbReference type="AlphaFoldDB" id="A0A9P5Q4I4"/>
<organism evidence="2 3">
    <name type="scientific">Rhodocollybia butyracea</name>
    <dbReference type="NCBI Taxonomy" id="206335"/>
    <lineage>
        <taxon>Eukaryota</taxon>
        <taxon>Fungi</taxon>
        <taxon>Dikarya</taxon>
        <taxon>Basidiomycota</taxon>
        <taxon>Agaricomycotina</taxon>
        <taxon>Agaricomycetes</taxon>
        <taxon>Agaricomycetidae</taxon>
        <taxon>Agaricales</taxon>
        <taxon>Marasmiineae</taxon>
        <taxon>Omphalotaceae</taxon>
        <taxon>Rhodocollybia</taxon>
    </lineage>
</organism>
<evidence type="ECO:0000313" key="3">
    <source>
        <dbReference type="Proteomes" id="UP000772434"/>
    </source>
</evidence>
<comment type="caution">
    <text evidence="2">The sequence shown here is derived from an EMBL/GenBank/DDBJ whole genome shotgun (WGS) entry which is preliminary data.</text>
</comment>
<feature type="region of interest" description="Disordered" evidence="1">
    <location>
        <begin position="341"/>
        <end position="362"/>
    </location>
</feature>
<sequence length="648" mass="72691">MVAPAGLSHSSCQCLSLSPKAFVAVGTMRSVADSTNAHCSDYSILSPTTVPSMINNILPILQSSTQITYEPSDSRVLHSQLPRHRDISESRALATWLSLILLREKLGFKDPVTGFDEPAFNQQALTYRLTKSFQLLNPPTPAIFVALLYLHRCFPKSIPYVGNSDNERVIALQRIFLLCMRLALVWYEDQSLHFDFRRRRFKWHEHLDLDKIAFQNADVHILHLLDHNLCISNISYSRWLLHLLSTLPVYLGHHPEEYRAINDHIYAIRPSLTPEFLHPNCLPCTGLPLDKGWQPASSNVQEFEERGRNLIHCVTFGVATRPVSNDFIDIMPKPILIKNIAQGSSDNSSSNGCGPSRGTNTDFPVSLPAASASIIVRLSLQYGSSQGSDLSSIGMGEELIPVPYQRLNEEQDKVTKLTHRDNSKRLKTPTPSKIYLSQGNSPSHLVTARPNNQYYHPIPLSFLQAAFAEFRQNIVFAPLDEDLAPSLTGGGANFLPYQKGREDKSTSCRPSYLVARELARIGPVDPFEIKLEANARFRLVLYYLHSVRSLVKDGVIGERQGFSRSSSFTTAFGAVNTGELYAKPLLSSILLYFHEFDTYHCLFDHIERVSQIHFRYGVDAHNAAALSNLTSALSNFTNPTGGWWSWKP</sequence>
<dbReference type="EMBL" id="JADNRY010000014">
    <property type="protein sequence ID" value="KAF9074105.1"/>
    <property type="molecule type" value="Genomic_DNA"/>
</dbReference>
<feature type="compositionally biased region" description="Basic and acidic residues" evidence="1">
    <location>
        <begin position="414"/>
        <end position="424"/>
    </location>
</feature>
<dbReference type="OrthoDB" id="2834198at2759"/>
<feature type="region of interest" description="Disordered" evidence="1">
    <location>
        <begin position="414"/>
        <end position="440"/>
    </location>
</feature>
<reference evidence="2" key="1">
    <citation type="submission" date="2020-11" db="EMBL/GenBank/DDBJ databases">
        <authorList>
            <consortium name="DOE Joint Genome Institute"/>
            <person name="Ahrendt S."/>
            <person name="Riley R."/>
            <person name="Andreopoulos W."/>
            <person name="Labutti K."/>
            <person name="Pangilinan J."/>
            <person name="Ruiz-Duenas F.J."/>
            <person name="Barrasa J.M."/>
            <person name="Sanchez-Garcia M."/>
            <person name="Camarero S."/>
            <person name="Miyauchi S."/>
            <person name="Serrano A."/>
            <person name="Linde D."/>
            <person name="Babiker R."/>
            <person name="Drula E."/>
            <person name="Ayuso-Fernandez I."/>
            <person name="Pacheco R."/>
            <person name="Padilla G."/>
            <person name="Ferreira P."/>
            <person name="Barriuso J."/>
            <person name="Kellner H."/>
            <person name="Castanera R."/>
            <person name="Alfaro M."/>
            <person name="Ramirez L."/>
            <person name="Pisabarro A.G."/>
            <person name="Kuo A."/>
            <person name="Tritt A."/>
            <person name="Lipzen A."/>
            <person name="He G."/>
            <person name="Yan M."/>
            <person name="Ng V."/>
            <person name="Cullen D."/>
            <person name="Martin F."/>
            <person name="Rosso M.-N."/>
            <person name="Henrissat B."/>
            <person name="Hibbett D."/>
            <person name="Martinez A.T."/>
            <person name="Grigoriev I.V."/>
        </authorList>
    </citation>
    <scope>NUCLEOTIDE SEQUENCE</scope>
    <source>
        <strain evidence="2">AH 40177</strain>
    </source>
</reference>
<feature type="compositionally biased region" description="Low complexity" evidence="1">
    <location>
        <begin position="343"/>
        <end position="356"/>
    </location>
</feature>
<evidence type="ECO:0000313" key="2">
    <source>
        <dbReference type="EMBL" id="KAF9074105.1"/>
    </source>
</evidence>
<keyword evidence="3" id="KW-1185">Reference proteome</keyword>
<feature type="compositionally biased region" description="Polar residues" evidence="1">
    <location>
        <begin position="429"/>
        <end position="440"/>
    </location>
</feature>